<organism evidence="2 3">
    <name type="scientific">Cupriavidus pauculus</name>
    <dbReference type="NCBI Taxonomy" id="82633"/>
    <lineage>
        <taxon>Bacteria</taxon>
        <taxon>Pseudomonadati</taxon>
        <taxon>Pseudomonadota</taxon>
        <taxon>Betaproteobacteria</taxon>
        <taxon>Burkholderiales</taxon>
        <taxon>Burkholderiaceae</taxon>
        <taxon>Cupriavidus</taxon>
    </lineage>
</organism>
<dbReference type="Proteomes" id="UP000234341">
    <property type="component" value="Unassembled WGS sequence"/>
</dbReference>
<dbReference type="RefSeq" id="WP_101685096.1">
    <property type="nucleotide sequence ID" value="NZ_PJRP01000022.1"/>
</dbReference>
<accession>A0A2N5C3P5</accession>
<name>A0A2N5C3P5_9BURK</name>
<gene>
    <name evidence="2" type="ORF">CYJ10_30070</name>
</gene>
<proteinExistence type="predicted"/>
<dbReference type="SUPFAM" id="SSF56300">
    <property type="entry name" value="Metallo-dependent phosphatases"/>
    <property type="match status" value="1"/>
</dbReference>
<reference evidence="2 3" key="1">
    <citation type="submission" date="2017-12" db="EMBL/GenBank/DDBJ databases">
        <title>Genome sequence of the active heterotrophic nitrifier-denitrifier, Cupriavidus pauculus UM1.</title>
        <authorList>
            <person name="Putonti C."/>
            <person name="Castignetti D."/>
        </authorList>
    </citation>
    <scope>NUCLEOTIDE SEQUENCE [LARGE SCALE GENOMIC DNA]</scope>
    <source>
        <strain evidence="2 3">UM1</strain>
    </source>
</reference>
<evidence type="ECO:0000259" key="1">
    <source>
        <dbReference type="Pfam" id="PF00149"/>
    </source>
</evidence>
<dbReference type="Gene3D" id="3.60.21.10">
    <property type="match status" value="1"/>
</dbReference>
<comment type="caution">
    <text evidence="2">The sequence shown here is derived from an EMBL/GenBank/DDBJ whole genome shotgun (WGS) entry which is preliminary data.</text>
</comment>
<protein>
    <submittedName>
        <fullName evidence="2">Metallophosphoesterase</fullName>
    </submittedName>
</protein>
<sequence>MKLQIASDLDLEFLNEELDCHSLGITPAPEADLLVLAGNVHAGMKGIEHFATWPKPVVYVPGNREYFENDFLLLRDKFKATRTGTYPSVIALDRDVYEYMGVRFVGTTLWTDFALYGDRKEARRIAASELYDYKYIRIGLKPFETGDALREHTKSLAWLDRVLHHRFSGPTVVVTHHAPHPNSLEKYLEDSDLNPTCVSDLTRLLGRSELWIHGHVQRSCDYVLSGTRILANPRGLPDPISLQRASGNLRWENACFDSLFTVDVAVRRT</sequence>
<dbReference type="InterPro" id="IPR029052">
    <property type="entry name" value="Metallo-depent_PP-like"/>
</dbReference>
<dbReference type="InterPro" id="IPR004843">
    <property type="entry name" value="Calcineurin-like_PHP"/>
</dbReference>
<dbReference type="PANTHER" id="PTHR37844:SF2">
    <property type="entry name" value="SER_THR PROTEIN PHOSPHATASE SUPERFAMILY (AFU_ORTHOLOGUE AFUA_1G14840)"/>
    <property type="match status" value="1"/>
</dbReference>
<dbReference type="AlphaFoldDB" id="A0A2N5C3P5"/>
<dbReference type="GO" id="GO:0016787">
    <property type="term" value="F:hydrolase activity"/>
    <property type="evidence" value="ECO:0007669"/>
    <property type="project" value="InterPro"/>
</dbReference>
<dbReference type="OrthoDB" id="356681at2"/>
<evidence type="ECO:0000313" key="3">
    <source>
        <dbReference type="Proteomes" id="UP000234341"/>
    </source>
</evidence>
<dbReference type="Pfam" id="PF00149">
    <property type="entry name" value="Metallophos"/>
    <property type="match status" value="1"/>
</dbReference>
<feature type="domain" description="Calcineurin-like phosphoesterase" evidence="1">
    <location>
        <begin position="27"/>
        <end position="216"/>
    </location>
</feature>
<dbReference type="EMBL" id="PJRP01000022">
    <property type="protein sequence ID" value="PLP96841.1"/>
    <property type="molecule type" value="Genomic_DNA"/>
</dbReference>
<dbReference type="PANTHER" id="PTHR37844">
    <property type="entry name" value="SER/THR PROTEIN PHOSPHATASE SUPERFAMILY (AFU_ORTHOLOGUE AFUA_1G14840)"/>
    <property type="match status" value="1"/>
</dbReference>
<evidence type="ECO:0000313" key="2">
    <source>
        <dbReference type="EMBL" id="PLP96841.1"/>
    </source>
</evidence>